<name>A0A165BIW9_9APHY</name>
<dbReference type="InterPro" id="IPR027417">
    <property type="entry name" value="P-loop_NTPase"/>
</dbReference>
<keyword evidence="1" id="KW-0813">Transport</keyword>
<dbReference type="PROSITE" id="PS50893">
    <property type="entry name" value="ABC_TRANSPORTER_2"/>
    <property type="match status" value="2"/>
</dbReference>
<dbReference type="GeneID" id="63830387"/>
<dbReference type="GO" id="GO:0140359">
    <property type="term" value="F:ABC-type transporter activity"/>
    <property type="evidence" value="ECO:0007669"/>
    <property type="project" value="InterPro"/>
</dbReference>
<dbReference type="PROSITE" id="PS00211">
    <property type="entry name" value="ABC_TRANSPORTER_1"/>
    <property type="match status" value="2"/>
</dbReference>
<dbReference type="SUPFAM" id="SSF52540">
    <property type="entry name" value="P-loop containing nucleoside triphosphate hydrolases"/>
    <property type="match status" value="2"/>
</dbReference>
<keyword evidence="5" id="KW-0812">Transmembrane</keyword>
<dbReference type="InParanoid" id="A0A165BIW9"/>
<evidence type="ECO:0000256" key="5">
    <source>
        <dbReference type="SAM" id="Phobius"/>
    </source>
</evidence>
<dbReference type="GO" id="GO:0016020">
    <property type="term" value="C:membrane"/>
    <property type="evidence" value="ECO:0007669"/>
    <property type="project" value="InterPro"/>
</dbReference>
<dbReference type="SMART" id="SM00382">
    <property type="entry name" value="AAA"/>
    <property type="match status" value="2"/>
</dbReference>
<feature type="transmembrane region" description="Helical" evidence="5">
    <location>
        <begin position="1095"/>
        <end position="1118"/>
    </location>
</feature>
<dbReference type="InterPro" id="IPR017871">
    <property type="entry name" value="ABC_transporter-like_CS"/>
</dbReference>
<evidence type="ECO:0000256" key="2">
    <source>
        <dbReference type="ARBA" id="ARBA00022737"/>
    </source>
</evidence>
<feature type="transmembrane region" description="Helical" evidence="5">
    <location>
        <begin position="366"/>
        <end position="387"/>
    </location>
</feature>
<evidence type="ECO:0000256" key="1">
    <source>
        <dbReference type="ARBA" id="ARBA00022448"/>
    </source>
</evidence>
<evidence type="ECO:0000256" key="4">
    <source>
        <dbReference type="ARBA" id="ARBA00022840"/>
    </source>
</evidence>
<sequence length="1603" mass="175130">MPRSLFWRQFSALMRKNVIVLSKHPWLNVVRCILLPIGYGIFLAAAQFLLFRPNNDGLGTAVPVQRLSDQYDGSLTLLWADGTNGAGSPSAEDIMAHITSGFNPWQLSNVQKVDSPSDVAAHCPENWSGQSQCFGALIFNSLPDSSNVSSASQPYNYTLRVDYGLEYINVLKHTSSYEQRMIPLQWAVDNAIIELTTNISFPAPLEWPFTQETNAEQDTDVRLSFVRGTRNLIVLALFICYIGIAYQLPGSVMFERATQLTSHMKAMGLMDSARIISWHLTISLIYIPAWTLVSVIWHFQIFTGTNTGLVFAIHLLLGLSLASWSFFASVPFGRSPQLAAIASTVLAIGFAVLALVFQHASTVSAFIYSLFFPPGFYIFAIRAVCGFEVHQIPTSVIRPDPDNHLRLLPLIFAAIINIFLWPCIAVLLERYLYDAHNPSKLSWHFWGKQKRAVEDGISSLPAGTAISIRNLGKDFRTSTFRRNKGVVTAVADLSLDIPKTGIYVLLGSNGAGKSTTMSILAGLLGRTRGTVLFEGGAERPPLGTIGLVPQKNVLFPELTCYETLRLWQAIKPLSDSSSKEDIEQLLHDCDLGKKVHYNANALSGGQKRKLQLAIGLVGGSKILLVDECTSGVDPLSRRALWRTLTSVRHERTIVFTTHFLDEADLLADTIAILAAPGKLVAQGTPVALKSQLGEGYAVHVTFPDDLEEGSAEPSELLERICLLAPFAFISTSTPNGTSYQLRSRDSSIVHEVLKMLEMEREEGFIDSYSVQSASIEDVFLTLMHSNTETQSATKEKVYDATLSEGSFPILGLTNGRKRSPVGQALTVFHKRILIARRSWLTPLLLVLIAVGGACAPLFFISGLPAQTCVQAFPDVESLPLYAPYSPVVNQAAKYGIFGAQVLASPPGILSTLGRTMETVPVYNISNNATFVEQVHQNYLSFPLGGVSFDLDSSSALVAWQATPPGFTSLTMLNLASNVFLNHAVNASGKGIGVPRLIMANLQRFAKFNFGETLDTLKWVAFYGAAMSAFPAFFSLYVSKERRSSVQAMQFSNGLSNPVGLWLGHLMFDSIFSLIVATVMIIIFATVSTQFAGLGLFWVVLVLYGVAAALFSYCVSLAVNSPLAAFALSAGYQIVTFLLYFAAHLIIVTYANVFDSSRDLSIIHFTLSVTAPVVSAVHAAFVSVNLFSLLCDGNQPATLPSMGQLSRFGGPILYLIGYSFALFAILVWVDSGSIRPRRLKSHKRDSTTTKLASGVEELRAACIRRHDVDDEAAAAAKSNDALRVLNVVKAYGSPGNKVVDDVSFGVPKDTIFALLGPNGAGKTTTFNMIRGDVIPNEGDVLINDVSIVNQPRAARLSLGVCPQFTAIDTALTVREHLMIYGRLKGLYRGEEVQRNVHALMHATSLDMYADRLATSLSGGNQRKLALAIALIGNPSVVLIDEFSTGIDAKMKRDMWATLRTVARGKAIVITTHSMEEASALANKVGILAKKILAVGTTESLAERYATYEVHFSCRSREEVALAEKLMAQVPGARMADDVATRFEVPIGHGMSLAKLFGVLSAQKDFEYTVERATLESVFLKVIRENDVLEEDTASRTRRWWRLIF</sequence>
<accession>A0A165BIW9</accession>
<feature type="transmembrane region" description="Helical" evidence="5">
    <location>
        <begin position="407"/>
        <end position="428"/>
    </location>
</feature>
<evidence type="ECO:0000313" key="7">
    <source>
        <dbReference type="EMBL" id="KZT01143.1"/>
    </source>
</evidence>
<dbReference type="CDD" id="cd03263">
    <property type="entry name" value="ABC_subfamily_A"/>
    <property type="match status" value="2"/>
</dbReference>
<keyword evidence="5" id="KW-0472">Membrane</keyword>
<dbReference type="PANTHER" id="PTHR19229">
    <property type="entry name" value="ATP-BINDING CASSETTE TRANSPORTER SUBFAMILY A ABCA"/>
    <property type="match status" value="1"/>
</dbReference>
<keyword evidence="4" id="KW-0067">ATP-binding</keyword>
<keyword evidence="7" id="KW-0378">Hydrolase</keyword>
<dbReference type="GO" id="GO:0016887">
    <property type="term" value="F:ATP hydrolysis activity"/>
    <property type="evidence" value="ECO:0007669"/>
    <property type="project" value="InterPro"/>
</dbReference>
<dbReference type="PANTHER" id="PTHR19229:SF36">
    <property type="entry name" value="ATP-BINDING CASSETTE SUB-FAMILY A MEMBER 2"/>
    <property type="match status" value="1"/>
</dbReference>
<evidence type="ECO:0000259" key="6">
    <source>
        <dbReference type="PROSITE" id="PS50893"/>
    </source>
</evidence>
<feature type="transmembrane region" description="Helical" evidence="5">
    <location>
        <begin position="1130"/>
        <end position="1152"/>
    </location>
</feature>
<feature type="transmembrane region" description="Helical" evidence="5">
    <location>
        <begin position="1164"/>
        <end position="1187"/>
    </location>
</feature>
<dbReference type="GO" id="GO:0005524">
    <property type="term" value="F:ATP binding"/>
    <property type="evidence" value="ECO:0007669"/>
    <property type="project" value="UniProtKB-KW"/>
</dbReference>
<feature type="transmembrane region" description="Helical" evidence="5">
    <location>
        <begin position="232"/>
        <end position="254"/>
    </location>
</feature>
<feature type="transmembrane region" description="Helical" evidence="5">
    <location>
        <begin position="839"/>
        <end position="860"/>
    </location>
</feature>
<dbReference type="Proteomes" id="UP000076871">
    <property type="component" value="Unassembled WGS sequence"/>
</dbReference>
<feature type="transmembrane region" description="Helical" evidence="5">
    <location>
        <begin position="1058"/>
        <end position="1083"/>
    </location>
</feature>
<dbReference type="RefSeq" id="XP_040758883.1">
    <property type="nucleotide sequence ID" value="XM_040913359.1"/>
</dbReference>
<organism evidence="7 8">
    <name type="scientific">Laetiporus sulphureus 93-53</name>
    <dbReference type="NCBI Taxonomy" id="1314785"/>
    <lineage>
        <taxon>Eukaryota</taxon>
        <taxon>Fungi</taxon>
        <taxon>Dikarya</taxon>
        <taxon>Basidiomycota</taxon>
        <taxon>Agaricomycotina</taxon>
        <taxon>Agaricomycetes</taxon>
        <taxon>Polyporales</taxon>
        <taxon>Laetiporus</taxon>
    </lineage>
</organism>
<dbReference type="InterPro" id="IPR003439">
    <property type="entry name" value="ABC_transporter-like_ATP-bd"/>
</dbReference>
<evidence type="ECO:0000256" key="3">
    <source>
        <dbReference type="ARBA" id="ARBA00022741"/>
    </source>
</evidence>
<feature type="transmembrane region" description="Helical" evidence="5">
    <location>
        <begin position="32"/>
        <end position="51"/>
    </location>
</feature>
<feature type="domain" description="ABC transporter" evidence="6">
    <location>
        <begin position="1281"/>
        <end position="1512"/>
    </location>
</feature>
<feature type="transmembrane region" description="Helical" evidence="5">
    <location>
        <begin position="1019"/>
        <end position="1038"/>
    </location>
</feature>
<dbReference type="Pfam" id="PF00005">
    <property type="entry name" value="ABC_tran"/>
    <property type="match status" value="2"/>
</dbReference>
<dbReference type="EMBL" id="KV427669">
    <property type="protein sequence ID" value="KZT01143.1"/>
    <property type="molecule type" value="Genomic_DNA"/>
</dbReference>
<dbReference type="OrthoDB" id="8061355at2759"/>
<feature type="transmembrane region" description="Helical" evidence="5">
    <location>
        <begin position="1207"/>
        <end position="1228"/>
    </location>
</feature>
<protein>
    <submittedName>
        <fullName evidence="7">p-loop containing nucleoside triphosphate hydrolase protein</fullName>
    </submittedName>
</protein>
<dbReference type="InterPro" id="IPR003593">
    <property type="entry name" value="AAA+_ATPase"/>
</dbReference>
<keyword evidence="8" id="KW-1185">Reference proteome</keyword>
<dbReference type="GO" id="GO:0005319">
    <property type="term" value="F:lipid transporter activity"/>
    <property type="evidence" value="ECO:0007669"/>
    <property type="project" value="TreeGrafter"/>
</dbReference>
<proteinExistence type="predicted"/>
<feature type="transmembrane region" description="Helical" evidence="5">
    <location>
        <begin position="339"/>
        <end position="360"/>
    </location>
</feature>
<feature type="transmembrane region" description="Helical" evidence="5">
    <location>
        <begin position="275"/>
        <end position="297"/>
    </location>
</feature>
<evidence type="ECO:0000313" key="8">
    <source>
        <dbReference type="Proteomes" id="UP000076871"/>
    </source>
</evidence>
<dbReference type="Gene3D" id="3.40.50.300">
    <property type="entry name" value="P-loop containing nucleotide triphosphate hydrolases"/>
    <property type="match status" value="2"/>
</dbReference>
<feature type="domain" description="ABC transporter" evidence="6">
    <location>
        <begin position="475"/>
        <end position="701"/>
    </location>
</feature>
<keyword evidence="5" id="KW-1133">Transmembrane helix</keyword>
<reference evidence="7 8" key="1">
    <citation type="journal article" date="2016" name="Mol. Biol. Evol.">
        <title>Comparative Genomics of Early-Diverging Mushroom-Forming Fungi Provides Insights into the Origins of Lignocellulose Decay Capabilities.</title>
        <authorList>
            <person name="Nagy L.G."/>
            <person name="Riley R."/>
            <person name="Tritt A."/>
            <person name="Adam C."/>
            <person name="Daum C."/>
            <person name="Floudas D."/>
            <person name="Sun H."/>
            <person name="Yadav J.S."/>
            <person name="Pangilinan J."/>
            <person name="Larsson K.H."/>
            <person name="Matsuura K."/>
            <person name="Barry K."/>
            <person name="Labutti K."/>
            <person name="Kuo R."/>
            <person name="Ohm R.A."/>
            <person name="Bhattacharya S.S."/>
            <person name="Shirouzu T."/>
            <person name="Yoshinaga Y."/>
            <person name="Martin F.M."/>
            <person name="Grigoriev I.V."/>
            <person name="Hibbett D.S."/>
        </authorList>
    </citation>
    <scope>NUCLEOTIDE SEQUENCE [LARGE SCALE GENOMIC DNA]</scope>
    <source>
        <strain evidence="7 8">93-53</strain>
    </source>
</reference>
<dbReference type="STRING" id="1314785.A0A165BIW9"/>
<keyword evidence="2" id="KW-0677">Repeat</keyword>
<gene>
    <name evidence="7" type="ORF">LAESUDRAFT_763968</name>
</gene>
<keyword evidence="3" id="KW-0547">Nucleotide-binding</keyword>
<dbReference type="InterPro" id="IPR026082">
    <property type="entry name" value="ABCA"/>
</dbReference>
<feature type="transmembrane region" description="Helical" evidence="5">
    <location>
        <begin position="309"/>
        <end position="327"/>
    </location>
</feature>